<dbReference type="OrthoDB" id="198699at2157"/>
<dbReference type="EMBL" id="CP011564">
    <property type="protein sequence ID" value="ALG81632.1"/>
    <property type="molecule type" value="Genomic_DNA"/>
</dbReference>
<gene>
    <name evidence="3" type="ORF">HLASA_0731</name>
    <name evidence="2" type="ORF">HLASF_0734</name>
</gene>
<feature type="domain" description="DUF7513" evidence="1">
    <location>
        <begin position="2"/>
        <end position="79"/>
    </location>
</feature>
<keyword evidence="5" id="KW-1185">Reference proteome</keyword>
<dbReference type="Proteomes" id="UP000060390">
    <property type="component" value="Chromosome"/>
</dbReference>
<dbReference type="GeneID" id="26010095"/>
<dbReference type="AlphaFoldDB" id="A0A0F7PAR9"/>
<dbReference type="EMBL" id="CP008874">
    <property type="protein sequence ID" value="AKH97230.1"/>
    <property type="molecule type" value="Genomic_DNA"/>
</dbReference>
<dbReference type="InterPro" id="IPR055935">
    <property type="entry name" value="DUF7513"/>
</dbReference>
<proteinExistence type="predicted"/>
<evidence type="ECO:0000313" key="5">
    <source>
        <dbReference type="Proteomes" id="UP000069906"/>
    </source>
</evidence>
<evidence type="ECO:0000313" key="2">
    <source>
        <dbReference type="EMBL" id="AKH97230.1"/>
    </source>
</evidence>
<evidence type="ECO:0000259" key="1">
    <source>
        <dbReference type="Pfam" id="PF24353"/>
    </source>
</evidence>
<sequence>MTNSFLFGIGFRSKTPSFDPDQEIELMVTGKTDEGYIARVGDSILHIEDAPGGAVDTRIRARVIDFDDETHRGTARYIETIGESSF</sequence>
<dbReference type="KEGG" id="hsu:HLASF_0734"/>
<evidence type="ECO:0000313" key="4">
    <source>
        <dbReference type="Proteomes" id="UP000060390"/>
    </source>
</evidence>
<name>A0A0F7PAR9_9EURY</name>
<dbReference type="HOGENOM" id="CLU_166557_0_0_2"/>
<dbReference type="KEGG" id="hsf:HLASA_0731"/>
<reference evidence="4" key="2">
    <citation type="submission" date="2015-05" db="EMBL/GenBank/DDBJ databases">
        <title>Complete genome sequence of Halanaeroarchaeum sulfurireducens type strain M27-SA2, a sulfate-reducer haloarchaeon from marine anoxic lake Medee.</title>
        <authorList>
            <person name="Messina E."/>
            <person name="Kublanov I.V."/>
            <person name="Toshchakov S."/>
            <person name="Arcadi E."/>
            <person name="La Spada G."/>
            <person name="La Cono V."/>
            <person name="Yakimov M.M."/>
        </authorList>
    </citation>
    <scope>NUCLEOTIDE SEQUENCE [LARGE SCALE GENOMIC DNA]</scope>
    <source>
        <strain evidence="4">M27-SA2</strain>
    </source>
</reference>
<dbReference type="RefSeq" id="WP_050048019.1">
    <property type="nucleotide sequence ID" value="NZ_CP008874.1"/>
</dbReference>
<accession>A0A0F7PAR9</accession>
<reference evidence="2 5" key="1">
    <citation type="journal article" date="2015" name="ISME J.">
        <title>Elemental sulfur and acetate can support life of a novel strictly anaerobic haloarchaeon.</title>
        <authorList>
            <person name="Sorokin D.Y."/>
            <person name="Kublanov I.V."/>
            <person name="Gavrilov S.N."/>
            <person name="Rojo D."/>
            <person name="Roman P."/>
            <person name="Golyshin P.N."/>
            <person name="Slepak V.Z."/>
            <person name="Smedile F."/>
            <person name="Ferrer M."/>
            <person name="Messina E."/>
            <person name="La Cono V."/>
            <person name="Yakimov M.M."/>
        </authorList>
    </citation>
    <scope>NUCLEOTIDE SEQUENCE [LARGE SCALE GENOMIC DNA]</scope>
    <source>
        <strain evidence="2 5">HSR2</strain>
    </source>
</reference>
<protein>
    <recommendedName>
        <fullName evidence="1">DUF7513 domain-containing protein</fullName>
    </recommendedName>
</protein>
<dbReference type="STRING" id="1604004.HLASA_0731"/>
<dbReference type="Proteomes" id="UP000069906">
    <property type="component" value="Chromosome"/>
</dbReference>
<dbReference type="Pfam" id="PF24353">
    <property type="entry name" value="DUF7513"/>
    <property type="match status" value="1"/>
</dbReference>
<evidence type="ECO:0000313" key="3">
    <source>
        <dbReference type="EMBL" id="ALG81632.1"/>
    </source>
</evidence>
<organism evidence="2 5">
    <name type="scientific">Halanaeroarchaeum sulfurireducens</name>
    <dbReference type="NCBI Taxonomy" id="1604004"/>
    <lineage>
        <taxon>Archaea</taxon>
        <taxon>Methanobacteriati</taxon>
        <taxon>Methanobacteriota</taxon>
        <taxon>Stenosarchaea group</taxon>
        <taxon>Halobacteria</taxon>
        <taxon>Halobacteriales</taxon>
        <taxon>Halobacteriaceae</taxon>
        <taxon>Halanaeroarchaeum</taxon>
    </lineage>
</organism>
<reference evidence="3 4" key="3">
    <citation type="journal article" date="2016" name="Stand. Genomic Sci.">
        <title>Complete genome sequence of 'Halanaeroarchaeum sulfurireducens' M27-SA2, a sulfur-reducing and acetate-oxidizing haloarchaeon from the deep-sea hypersaline anoxic lake Medee.</title>
        <authorList>
            <person name="Messina E."/>
            <person name="Sorokin D.Y."/>
            <person name="Kublanov I.V."/>
            <person name="Toshchakov S."/>
            <person name="Lopatina A."/>
            <person name="Arcadi E."/>
            <person name="Smedile F."/>
            <person name="La Spada G."/>
            <person name="La Cono V."/>
            <person name="Yakimov M.M."/>
        </authorList>
    </citation>
    <scope>NUCLEOTIDE SEQUENCE [LARGE SCALE GENOMIC DNA]</scope>
    <source>
        <strain evidence="3 4">M27-SA2</strain>
    </source>
</reference>